<dbReference type="Pfam" id="PF13470">
    <property type="entry name" value="PIN_3"/>
    <property type="match status" value="1"/>
</dbReference>
<dbReference type="KEGG" id="tnu:BD01_0134"/>
<dbReference type="InterPro" id="IPR002850">
    <property type="entry name" value="PIN_toxin-like"/>
</dbReference>
<evidence type="ECO:0000313" key="2">
    <source>
        <dbReference type="EMBL" id="AHL21765.1"/>
    </source>
</evidence>
<dbReference type="eggNOG" id="arCOG02120">
    <property type="taxonomic scope" value="Archaea"/>
</dbReference>
<dbReference type="Proteomes" id="UP000019434">
    <property type="component" value="Chromosome"/>
</dbReference>
<dbReference type="AlphaFoldDB" id="W8P2Z5"/>
<dbReference type="SUPFAM" id="SSF88723">
    <property type="entry name" value="PIN domain-like"/>
    <property type="match status" value="1"/>
</dbReference>
<feature type="domain" description="PIN" evidence="1">
    <location>
        <begin position="13"/>
        <end position="139"/>
    </location>
</feature>
<dbReference type="PANTHER" id="PTHR34610">
    <property type="entry name" value="SSL7007 PROTEIN"/>
    <property type="match status" value="1"/>
</dbReference>
<proteinExistence type="predicted"/>
<evidence type="ECO:0000313" key="3">
    <source>
        <dbReference type="Proteomes" id="UP000019434"/>
    </source>
</evidence>
<name>W8P2Z5_9EURY</name>
<dbReference type="InterPro" id="IPR002716">
    <property type="entry name" value="PIN_dom"/>
</dbReference>
<dbReference type="RefSeq" id="WP_084606306.1">
    <property type="nucleotide sequence ID" value="NZ_CP007264.1"/>
</dbReference>
<organism evidence="2 3">
    <name type="scientific">Thermococcus nautili</name>
    <dbReference type="NCBI Taxonomy" id="195522"/>
    <lineage>
        <taxon>Archaea</taxon>
        <taxon>Methanobacteriati</taxon>
        <taxon>Methanobacteriota</taxon>
        <taxon>Thermococci</taxon>
        <taxon>Thermococcales</taxon>
        <taxon>Thermococcaceae</taxon>
        <taxon>Thermococcus</taxon>
    </lineage>
</organism>
<accession>W8P2Z5</accession>
<dbReference type="GeneID" id="24958434"/>
<dbReference type="NCBIfam" id="TIGR00305">
    <property type="entry name" value="putative toxin-antitoxin system toxin component, PIN family"/>
    <property type="match status" value="1"/>
</dbReference>
<reference evidence="2 3" key="1">
    <citation type="submission" date="2014-02" db="EMBL/GenBank/DDBJ databases">
        <title>Genome Sequence of an Hyperthermophilic Archaeon, Thermococcus nautili 30-1, producing viral vesicles.</title>
        <authorList>
            <person name="Oberto J."/>
            <person name="Gaudin M."/>
            <person name="Cossu M."/>
            <person name="Gorlas A."/>
            <person name="Slesarev A."/>
            <person name="Marguet E."/>
            <person name="Forterre P."/>
        </authorList>
    </citation>
    <scope>NUCLEOTIDE SEQUENCE [LARGE SCALE GENOMIC DNA]</scope>
    <source>
        <strain evidence="2 3">30-1</strain>
    </source>
</reference>
<dbReference type="EMBL" id="CP007264">
    <property type="protein sequence ID" value="AHL21765.1"/>
    <property type="molecule type" value="Genomic_DNA"/>
</dbReference>
<dbReference type="STRING" id="195522.BD01_0134"/>
<keyword evidence="3" id="KW-1185">Reference proteome</keyword>
<evidence type="ECO:0000259" key="1">
    <source>
        <dbReference type="SMART" id="SM00670"/>
    </source>
</evidence>
<dbReference type="HOGENOM" id="CLU_116617_1_0_2"/>
<dbReference type="InterPro" id="IPR029060">
    <property type="entry name" value="PIN-like_dom_sf"/>
</dbReference>
<dbReference type="SMART" id="SM00670">
    <property type="entry name" value="PINc"/>
    <property type="match status" value="1"/>
</dbReference>
<sequence>MAGNREKAKGHGLGVVIETSALISFLLSKNPKRNAVAFILELIRRGILINYASSETVAEMRYKLAHPKIMALYSRVPESSRVPLQNPARVLRFIEEHSQFVTPKKQVKLCRDESDDKWIEVAVEGDAFAIVTYDRDLLDMRNESMKIEVENTKIYVVTGLELIELLRKKKLVGEDSQ</sequence>
<protein>
    <submittedName>
        <fullName evidence="2">Putative nucleic acid-binding protein, contains PIN domain</fullName>
    </submittedName>
</protein>
<dbReference type="PANTHER" id="PTHR34610:SF3">
    <property type="entry name" value="SSL7007 PROTEIN"/>
    <property type="match status" value="1"/>
</dbReference>
<gene>
    <name evidence="2" type="ORF">BD01_0134</name>
</gene>
<dbReference type="OrthoDB" id="99583at2157"/>